<name>A0A1J9QNV4_9EURO</name>
<feature type="region of interest" description="Disordered" evidence="1">
    <location>
        <begin position="1"/>
        <end position="40"/>
    </location>
</feature>
<dbReference type="VEuPathDB" id="FungiDB:ACJ73_08766"/>
<dbReference type="AlphaFoldDB" id="A0A1J9QNV4"/>
<protein>
    <submittedName>
        <fullName evidence="2">Uncharacterized protein</fullName>
    </submittedName>
</protein>
<dbReference type="Proteomes" id="UP000242791">
    <property type="component" value="Unassembled WGS sequence"/>
</dbReference>
<proteinExistence type="predicted"/>
<evidence type="ECO:0000313" key="2">
    <source>
        <dbReference type="EMBL" id="OJD17863.1"/>
    </source>
</evidence>
<evidence type="ECO:0000313" key="3">
    <source>
        <dbReference type="Proteomes" id="UP000242791"/>
    </source>
</evidence>
<comment type="caution">
    <text evidence="2">The sequence shown here is derived from an EMBL/GenBank/DDBJ whole genome shotgun (WGS) entry which is preliminary data.</text>
</comment>
<gene>
    <name evidence="2" type="ORF">ACJ73_08766</name>
</gene>
<keyword evidence="3" id="KW-1185">Reference proteome</keyword>
<feature type="compositionally biased region" description="Polar residues" evidence="1">
    <location>
        <begin position="1"/>
        <end position="21"/>
    </location>
</feature>
<reference evidence="2 3" key="1">
    <citation type="submission" date="2015-08" db="EMBL/GenBank/DDBJ databases">
        <title>Emmonsia species relationships and genome sequence.</title>
        <authorList>
            <person name="Cuomo C.A."/>
            <person name="Schwartz I.S."/>
            <person name="Kenyon C."/>
            <person name="De Hoog G.S."/>
            <person name="Govender N.P."/>
            <person name="Botha A."/>
            <person name="Moreno L."/>
            <person name="De Vries M."/>
            <person name="Munoz J.F."/>
            <person name="Stielow J.B."/>
        </authorList>
    </citation>
    <scope>NUCLEOTIDE SEQUENCE [LARGE SCALE GENOMIC DNA]</scope>
    <source>
        <strain evidence="2 3">EI222</strain>
    </source>
</reference>
<organism evidence="2 3">
    <name type="scientific">Blastomyces percursus</name>
    <dbReference type="NCBI Taxonomy" id="1658174"/>
    <lineage>
        <taxon>Eukaryota</taxon>
        <taxon>Fungi</taxon>
        <taxon>Dikarya</taxon>
        <taxon>Ascomycota</taxon>
        <taxon>Pezizomycotina</taxon>
        <taxon>Eurotiomycetes</taxon>
        <taxon>Eurotiomycetidae</taxon>
        <taxon>Onygenales</taxon>
        <taxon>Ajellomycetaceae</taxon>
        <taxon>Blastomyces</taxon>
    </lineage>
</organism>
<evidence type="ECO:0000256" key="1">
    <source>
        <dbReference type="SAM" id="MobiDB-lite"/>
    </source>
</evidence>
<dbReference type="STRING" id="1658174.A0A1J9QNV4"/>
<dbReference type="EMBL" id="LGTZ01002184">
    <property type="protein sequence ID" value="OJD17863.1"/>
    <property type="molecule type" value="Genomic_DNA"/>
</dbReference>
<sequence length="214" mass="23767">MNMDSPSSRQFQDENAGSGPTTPVLPRSCYLSSSSHSTSPRTSTIYHIYFNSISHVNFIITKSPEKHHPVYHVQNSYFTPGTPDLTLHAEYQIDLGLDIGDGNIVGPHPYHRQGPMLAAVRFSGSEHTALALRTLCPRSLVLVITTGRQETGEVVAAFATNGFRSWKKKGKLTILKDGLFGDGGKGFELMVLICGLTVMELERRRGMQWRYDQL</sequence>
<accession>A0A1J9QNV4</accession>
<dbReference type="OrthoDB" id="3431997at2759"/>